<dbReference type="PANTHER" id="PTHR30363:SF44">
    <property type="entry name" value="AGA OPERON TRANSCRIPTIONAL REPRESSOR-RELATED"/>
    <property type="match status" value="1"/>
</dbReference>
<keyword evidence="3" id="KW-0804">Transcription</keyword>
<dbReference type="SMART" id="SM00420">
    <property type="entry name" value="HTH_DEOR"/>
    <property type="match status" value="1"/>
</dbReference>
<evidence type="ECO:0000313" key="5">
    <source>
        <dbReference type="EMBL" id="PUA38001.1"/>
    </source>
</evidence>
<sequence length="261" mass="28942">MFEAERKQKILELLKEYNRVDIQGLNRILQASESTIRRDLRELEQKNLLKRTHGGAVALQNVNFEPTFLEKEISNSGAKKMIAEKAAQFIQEGDVVLLDSGTTVHYLAKELKRFTKLTVVTNAIPVAQELQHHGGVELIFLGGTLRQGVLSIVGPFAEMMLGMLCVDKAFVATNAIHPQEGLSTPNVEEASIKRKMIASAKKTILLADASKIGEQYLVKFADVSDIDAFITDDRASAQMLADFMNQGVVIHTVSERERLGH</sequence>
<gene>
    <name evidence="5" type="ORF">C8Z91_16490</name>
</gene>
<proteinExistence type="predicted"/>
<dbReference type="AlphaFoldDB" id="A0A2T6G1H0"/>
<keyword evidence="1" id="KW-0805">Transcription regulation</keyword>
<dbReference type="Pfam" id="PF08220">
    <property type="entry name" value="HTH_DeoR"/>
    <property type="match status" value="1"/>
</dbReference>
<dbReference type="InterPro" id="IPR037171">
    <property type="entry name" value="NagB/RpiA_transferase-like"/>
</dbReference>
<dbReference type="SUPFAM" id="SSF46785">
    <property type="entry name" value="Winged helix' DNA-binding domain"/>
    <property type="match status" value="1"/>
</dbReference>
<evidence type="ECO:0000256" key="2">
    <source>
        <dbReference type="ARBA" id="ARBA00023125"/>
    </source>
</evidence>
<dbReference type="PROSITE" id="PS00894">
    <property type="entry name" value="HTH_DEOR_1"/>
    <property type="match status" value="1"/>
</dbReference>
<dbReference type="PROSITE" id="PS51000">
    <property type="entry name" value="HTH_DEOR_2"/>
    <property type="match status" value="1"/>
</dbReference>
<organism evidence="5 6">
    <name type="scientific">Paenibacillus elgii</name>
    <dbReference type="NCBI Taxonomy" id="189691"/>
    <lineage>
        <taxon>Bacteria</taxon>
        <taxon>Bacillati</taxon>
        <taxon>Bacillota</taxon>
        <taxon>Bacilli</taxon>
        <taxon>Bacillales</taxon>
        <taxon>Paenibacillaceae</taxon>
        <taxon>Paenibacillus</taxon>
    </lineage>
</organism>
<protein>
    <submittedName>
        <fullName evidence="5">DeoR family transcriptional regulator</fullName>
    </submittedName>
</protein>
<dbReference type="InterPro" id="IPR036388">
    <property type="entry name" value="WH-like_DNA-bd_sf"/>
</dbReference>
<dbReference type="SUPFAM" id="SSF100950">
    <property type="entry name" value="NagB/RpiA/CoA transferase-like"/>
    <property type="match status" value="1"/>
</dbReference>
<dbReference type="PANTHER" id="PTHR30363">
    <property type="entry name" value="HTH-TYPE TRANSCRIPTIONAL REGULATOR SRLR-RELATED"/>
    <property type="match status" value="1"/>
</dbReference>
<keyword evidence="2" id="KW-0238">DNA-binding</keyword>
<reference evidence="5 6" key="1">
    <citation type="submission" date="2018-03" db="EMBL/GenBank/DDBJ databases">
        <title>Genome sequence of Paenibacillus elgii strain AC13 an antimicrobial compound producing bacteria.</title>
        <authorList>
            <person name="Kurokawa A.S."/>
            <person name="Araujo J.F."/>
            <person name="Costa R.A."/>
            <person name="Ortega D.B."/>
            <person name="Pires A.S."/>
            <person name="Pappas G.J.Jr."/>
            <person name="Franco O.L."/>
            <person name="Barreto C."/>
            <person name="Magalhaes B.S."/>
            <person name="Kruger R.H."/>
        </authorList>
    </citation>
    <scope>NUCLEOTIDE SEQUENCE [LARGE SCALE GENOMIC DNA]</scope>
    <source>
        <strain evidence="5 6">AC13</strain>
    </source>
</reference>
<name>A0A2T6G1H0_9BACL</name>
<dbReference type="EMBL" id="PYHP01000043">
    <property type="protein sequence ID" value="PUA38001.1"/>
    <property type="molecule type" value="Genomic_DNA"/>
</dbReference>
<dbReference type="RefSeq" id="WP_108532297.1">
    <property type="nucleotide sequence ID" value="NZ_JAAIVH010000001.1"/>
</dbReference>
<dbReference type="PRINTS" id="PR00037">
    <property type="entry name" value="HTHLACR"/>
</dbReference>
<feature type="domain" description="HTH deoR-type" evidence="4">
    <location>
        <begin position="3"/>
        <end position="58"/>
    </location>
</feature>
<dbReference type="SMART" id="SM01134">
    <property type="entry name" value="DeoRC"/>
    <property type="match status" value="1"/>
</dbReference>
<dbReference type="InterPro" id="IPR018356">
    <property type="entry name" value="Tscrpt_reg_HTH_DeoR_CS"/>
</dbReference>
<evidence type="ECO:0000313" key="6">
    <source>
        <dbReference type="Proteomes" id="UP000244184"/>
    </source>
</evidence>
<accession>A0A2T6G1H0</accession>
<evidence type="ECO:0000259" key="4">
    <source>
        <dbReference type="PROSITE" id="PS51000"/>
    </source>
</evidence>
<dbReference type="GO" id="GO:0003677">
    <property type="term" value="F:DNA binding"/>
    <property type="evidence" value="ECO:0007669"/>
    <property type="project" value="UniProtKB-KW"/>
</dbReference>
<dbReference type="InterPro" id="IPR014036">
    <property type="entry name" value="DeoR-like_C"/>
</dbReference>
<evidence type="ECO:0000256" key="1">
    <source>
        <dbReference type="ARBA" id="ARBA00023015"/>
    </source>
</evidence>
<dbReference type="GO" id="GO:0003700">
    <property type="term" value="F:DNA-binding transcription factor activity"/>
    <property type="evidence" value="ECO:0007669"/>
    <property type="project" value="InterPro"/>
</dbReference>
<dbReference type="Gene3D" id="1.10.10.10">
    <property type="entry name" value="Winged helix-like DNA-binding domain superfamily/Winged helix DNA-binding domain"/>
    <property type="match status" value="1"/>
</dbReference>
<evidence type="ECO:0000256" key="3">
    <source>
        <dbReference type="ARBA" id="ARBA00023163"/>
    </source>
</evidence>
<dbReference type="InterPro" id="IPR001034">
    <property type="entry name" value="DeoR_HTH"/>
</dbReference>
<dbReference type="Proteomes" id="UP000244184">
    <property type="component" value="Unassembled WGS sequence"/>
</dbReference>
<dbReference type="Pfam" id="PF00455">
    <property type="entry name" value="DeoRC"/>
    <property type="match status" value="1"/>
</dbReference>
<comment type="caution">
    <text evidence="5">The sequence shown here is derived from an EMBL/GenBank/DDBJ whole genome shotgun (WGS) entry which is preliminary data.</text>
</comment>
<dbReference type="InterPro" id="IPR050313">
    <property type="entry name" value="Carb_Metab_HTH_regulators"/>
</dbReference>
<dbReference type="Gene3D" id="3.40.50.1360">
    <property type="match status" value="1"/>
</dbReference>
<dbReference type="InterPro" id="IPR036390">
    <property type="entry name" value="WH_DNA-bd_sf"/>
</dbReference>